<feature type="region of interest" description="Disordered" evidence="7">
    <location>
        <begin position="1"/>
        <end position="57"/>
    </location>
</feature>
<evidence type="ECO:0000256" key="4">
    <source>
        <dbReference type="ARBA" id="ARBA00022692"/>
    </source>
</evidence>
<accession>A0ABU2LKM4</accession>
<evidence type="ECO:0000256" key="3">
    <source>
        <dbReference type="ARBA" id="ARBA00022679"/>
    </source>
</evidence>
<evidence type="ECO:0000256" key="5">
    <source>
        <dbReference type="ARBA" id="ARBA00022989"/>
    </source>
</evidence>
<feature type="transmembrane region" description="Helical" evidence="8">
    <location>
        <begin position="85"/>
        <end position="103"/>
    </location>
</feature>
<dbReference type="Pfam" id="PF02397">
    <property type="entry name" value="Bac_transf"/>
    <property type="match status" value="1"/>
</dbReference>
<evidence type="ECO:0000313" key="11">
    <source>
        <dbReference type="Proteomes" id="UP001183420"/>
    </source>
</evidence>
<evidence type="ECO:0000313" key="10">
    <source>
        <dbReference type="EMBL" id="MDT0318143.1"/>
    </source>
</evidence>
<keyword evidence="6 8" id="KW-0472">Membrane</keyword>
<feature type="compositionally biased region" description="Low complexity" evidence="7">
    <location>
        <begin position="1"/>
        <end position="46"/>
    </location>
</feature>
<keyword evidence="3" id="KW-0808">Transferase</keyword>
<comment type="caution">
    <text evidence="10">The sequence shown here is derived from an EMBL/GenBank/DDBJ whole genome shotgun (WGS) entry which is preliminary data.</text>
</comment>
<evidence type="ECO:0000256" key="7">
    <source>
        <dbReference type="SAM" id="MobiDB-lite"/>
    </source>
</evidence>
<evidence type="ECO:0000256" key="6">
    <source>
        <dbReference type="ARBA" id="ARBA00023136"/>
    </source>
</evidence>
<keyword evidence="4 8" id="KW-0812">Transmembrane</keyword>
<keyword evidence="11" id="KW-1185">Reference proteome</keyword>
<evidence type="ECO:0000256" key="1">
    <source>
        <dbReference type="ARBA" id="ARBA00004141"/>
    </source>
</evidence>
<proteinExistence type="inferred from homology"/>
<feature type="domain" description="Bacterial sugar transferase" evidence="9">
    <location>
        <begin position="309"/>
        <end position="490"/>
    </location>
</feature>
<evidence type="ECO:0000259" key="9">
    <source>
        <dbReference type="Pfam" id="PF02397"/>
    </source>
</evidence>
<name>A0ABU2LKM4_9ACTN</name>
<feature type="transmembrane region" description="Helical" evidence="8">
    <location>
        <begin position="311"/>
        <end position="335"/>
    </location>
</feature>
<evidence type="ECO:0000256" key="8">
    <source>
        <dbReference type="SAM" id="Phobius"/>
    </source>
</evidence>
<comment type="subcellular location">
    <subcellularLocation>
        <location evidence="1">Membrane</location>
        <topology evidence="1">Multi-pass membrane protein</topology>
    </subcellularLocation>
</comment>
<feature type="transmembrane region" description="Helical" evidence="8">
    <location>
        <begin position="60"/>
        <end position="79"/>
    </location>
</feature>
<gene>
    <name evidence="10" type="ORF">RNC47_07325</name>
</gene>
<organism evidence="10 11">
    <name type="scientific">Streptomyces millisiae</name>
    <dbReference type="NCBI Taxonomy" id="3075542"/>
    <lineage>
        <taxon>Bacteria</taxon>
        <taxon>Bacillati</taxon>
        <taxon>Actinomycetota</taxon>
        <taxon>Actinomycetes</taxon>
        <taxon>Kitasatosporales</taxon>
        <taxon>Streptomycetaceae</taxon>
        <taxon>Streptomyces</taxon>
    </lineage>
</organism>
<dbReference type="EMBL" id="JAVREM010000004">
    <property type="protein sequence ID" value="MDT0318143.1"/>
    <property type="molecule type" value="Genomic_DNA"/>
</dbReference>
<dbReference type="InterPro" id="IPR003362">
    <property type="entry name" value="Bact_transf"/>
</dbReference>
<comment type="similarity">
    <text evidence="2">Belongs to the bacterial sugar transferase family.</text>
</comment>
<reference evidence="11" key="1">
    <citation type="submission" date="2023-07" db="EMBL/GenBank/DDBJ databases">
        <title>30 novel species of actinomycetes from the DSMZ collection.</title>
        <authorList>
            <person name="Nouioui I."/>
        </authorList>
    </citation>
    <scope>NUCLEOTIDE SEQUENCE [LARGE SCALE GENOMIC DNA]</scope>
    <source>
        <strain evidence="11">DSM 44918</strain>
    </source>
</reference>
<dbReference type="NCBIfam" id="TIGR03025">
    <property type="entry name" value="EPS_sugtrans"/>
    <property type="match status" value="1"/>
</dbReference>
<evidence type="ECO:0000256" key="2">
    <source>
        <dbReference type="ARBA" id="ARBA00006464"/>
    </source>
</evidence>
<dbReference type="PANTHER" id="PTHR30576:SF0">
    <property type="entry name" value="UNDECAPRENYL-PHOSPHATE N-ACETYLGALACTOSAMINYL 1-PHOSPHATE TRANSFERASE-RELATED"/>
    <property type="match status" value="1"/>
</dbReference>
<sequence length="495" mass="53182">MTIEGTATVRTGQAGQAGAAASAGTATAGTRTAVVQPRGPLAAGQPPRRRGAGRRGPAGGARWLLAGDALAAAAAPVVAGPARQPAALALLSLALVGAVFAALNRARGLYRPTLSGGALDELPPLLGHSAVAWCAAAALFAERHEPTRTLALVSAQTLLAVAARGTVHATRRRAARRCPRPTLIVGTGPHAQRVAAMLAQHLEFGMRPVALVGPVPGRLPERTRLPVLPLGDDLGRAVPPGGVRHVVFARQPQRRLLRLFWERGCAVWWIEPAPAAARGPGAPRESHLWGYTCRRLDPPRRQRVARWGKRGLDVVVAGTALVAVAPLLLLCALAVRIADGPGVIFRQERIGEDGRPFVILKFRSLRPADEREAATRWNISQDGRMSPVGRLLRRTSLDELPQLWNVLRGDMSLVGPRPERPHFVERFSRVYPGYADRHRMPVGLTGLAQVSGLRGDTSIEDRTRFDNLYIETWSLWQDIRIMLRTAAACLRLGGS</sequence>
<dbReference type="InterPro" id="IPR017475">
    <property type="entry name" value="EPS_sugar_tfrase"/>
</dbReference>
<protein>
    <submittedName>
        <fullName evidence="10">Exopolysaccharide biosynthesis polyprenyl glycosylphosphotransferase</fullName>
    </submittedName>
</protein>
<keyword evidence="5 8" id="KW-1133">Transmembrane helix</keyword>
<dbReference type="PANTHER" id="PTHR30576">
    <property type="entry name" value="COLANIC BIOSYNTHESIS UDP-GLUCOSE LIPID CARRIER TRANSFERASE"/>
    <property type="match status" value="1"/>
</dbReference>
<dbReference type="Proteomes" id="UP001183420">
    <property type="component" value="Unassembled WGS sequence"/>
</dbReference>
<dbReference type="RefSeq" id="WP_311596605.1">
    <property type="nucleotide sequence ID" value="NZ_JAVREM010000004.1"/>
</dbReference>